<gene>
    <name evidence="2" type="ORF">CGLO_16130</name>
</gene>
<dbReference type="AlphaFoldDB" id="T0L0I5"/>
<dbReference type="EMBL" id="AMYD01003829">
    <property type="protein sequence ID" value="EQB45051.1"/>
    <property type="molecule type" value="Genomic_DNA"/>
</dbReference>
<organism evidence="2 3">
    <name type="scientific">Colletotrichum gloeosporioides (strain Cg-14)</name>
    <name type="common">Anthracnose fungus</name>
    <name type="synonym">Glomerella cingulata</name>
    <dbReference type="NCBI Taxonomy" id="1237896"/>
    <lineage>
        <taxon>Eukaryota</taxon>
        <taxon>Fungi</taxon>
        <taxon>Dikarya</taxon>
        <taxon>Ascomycota</taxon>
        <taxon>Pezizomycotina</taxon>
        <taxon>Sordariomycetes</taxon>
        <taxon>Hypocreomycetidae</taxon>
        <taxon>Glomerellales</taxon>
        <taxon>Glomerellaceae</taxon>
        <taxon>Colletotrichum</taxon>
        <taxon>Colletotrichum gloeosporioides species complex</taxon>
    </lineage>
</organism>
<reference evidence="3" key="1">
    <citation type="journal article" date="2013" name="Mol. Plant Microbe Interact.">
        <title>Global aspects of pacC regulation of pathogenicity genes in Colletotrichum gloeosporioides as revealed by transcriptome analysis.</title>
        <authorList>
            <person name="Alkan N."/>
            <person name="Meng X."/>
            <person name="Friedlander G."/>
            <person name="Reuveni E."/>
            <person name="Sukno S."/>
            <person name="Sherman A."/>
            <person name="Thon M."/>
            <person name="Fluhr R."/>
            <person name="Prusky D."/>
        </authorList>
    </citation>
    <scope>NUCLEOTIDE SEQUENCE [LARGE SCALE GENOMIC DNA]</scope>
    <source>
        <strain evidence="3">Cg-14</strain>
    </source>
</reference>
<evidence type="ECO:0000313" key="2">
    <source>
        <dbReference type="EMBL" id="EQB45051.1"/>
    </source>
</evidence>
<proteinExistence type="predicted"/>
<sequence length="92" mass="9737">MTSGSGVWASSDQRSVGAGPRLPASMFQSDSSPPLQASALSNSRRTAAGETNSDSSSGYAGLEFSRLAFNPRPGSVPVRPRETQLRKIPYYS</sequence>
<name>T0L0I5_COLGC</name>
<dbReference type="HOGENOM" id="CLU_2413125_0_0_1"/>
<accession>T0L0I5</accession>
<evidence type="ECO:0000256" key="1">
    <source>
        <dbReference type="SAM" id="MobiDB-lite"/>
    </source>
</evidence>
<feature type="compositionally biased region" description="Polar residues" evidence="1">
    <location>
        <begin position="1"/>
        <end position="14"/>
    </location>
</feature>
<evidence type="ECO:0000313" key="3">
    <source>
        <dbReference type="Proteomes" id="UP000015530"/>
    </source>
</evidence>
<protein>
    <submittedName>
        <fullName evidence="2">Uncharacterized protein</fullName>
    </submittedName>
</protein>
<feature type="region of interest" description="Disordered" evidence="1">
    <location>
        <begin position="1"/>
        <end position="92"/>
    </location>
</feature>
<comment type="caution">
    <text evidence="2">The sequence shown here is derived from an EMBL/GenBank/DDBJ whole genome shotgun (WGS) entry which is preliminary data.</text>
</comment>
<dbReference type="Proteomes" id="UP000015530">
    <property type="component" value="Unassembled WGS sequence"/>
</dbReference>
<feature type="compositionally biased region" description="Polar residues" evidence="1">
    <location>
        <begin position="26"/>
        <end position="58"/>
    </location>
</feature>